<dbReference type="Proteomes" id="UP001177260">
    <property type="component" value="Unassembled WGS sequence"/>
</dbReference>
<proteinExistence type="predicted"/>
<evidence type="ECO:0000313" key="2">
    <source>
        <dbReference type="Proteomes" id="UP001177260"/>
    </source>
</evidence>
<gene>
    <name evidence="1" type="ORF">N8T08_000423</name>
</gene>
<comment type="caution">
    <text evidence="1">The sequence shown here is derived from an EMBL/GenBank/DDBJ whole genome shotgun (WGS) entry which is preliminary data.</text>
</comment>
<organism evidence="1 2">
    <name type="scientific">Aspergillus melleus</name>
    <dbReference type="NCBI Taxonomy" id="138277"/>
    <lineage>
        <taxon>Eukaryota</taxon>
        <taxon>Fungi</taxon>
        <taxon>Dikarya</taxon>
        <taxon>Ascomycota</taxon>
        <taxon>Pezizomycotina</taxon>
        <taxon>Eurotiomycetes</taxon>
        <taxon>Eurotiomycetidae</taxon>
        <taxon>Eurotiales</taxon>
        <taxon>Aspergillaceae</taxon>
        <taxon>Aspergillus</taxon>
        <taxon>Aspergillus subgen. Circumdati</taxon>
    </lineage>
</organism>
<accession>A0ACC3BB66</accession>
<name>A0ACC3BB66_9EURO</name>
<reference evidence="1 2" key="1">
    <citation type="journal article" date="2023" name="ACS Omega">
        <title>Identification of the Neoaspergillic Acid Biosynthesis Gene Cluster by Establishing an In Vitro CRISPR-Ribonucleoprotein Genetic System in Aspergillus melleus.</title>
        <authorList>
            <person name="Yuan B."/>
            <person name="Grau M.F."/>
            <person name="Murata R.M."/>
            <person name="Torok T."/>
            <person name="Venkateswaran K."/>
            <person name="Stajich J.E."/>
            <person name="Wang C.C.C."/>
        </authorList>
    </citation>
    <scope>NUCLEOTIDE SEQUENCE [LARGE SCALE GENOMIC DNA]</scope>
    <source>
        <strain evidence="1 2">IMV 1140</strain>
    </source>
</reference>
<keyword evidence="2" id="KW-1185">Reference proteome</keyword>
<dbReference type="EMBL" id="JAOPJF010000010">
    <property type="protein sequence ID" value="KAK1147908.1"/>
    <property type="molecule type" value="Genomic_DNA"/>
</dbReference>
<protein>
    <submittedName>
        <fullName evidence="1">Uncharacterized protein</fullName>
    </submittedName>
</protein>
<evidence type="ECO:0000313" key="1">
    <source>
        <dbReference type="EMBL" id="KAK1147908.1"/>
    </source>
</evidence>
<sequence length="546" mass="61785">MAQTCSSGRSTPGRGSGYDTLKTPPTPQVIEIEDDASDKSMDDVPADGNFMNGNPSDNDDGNAGRRIDRQETDINIGTVHHAHMGMEIDQEELLVVENAQGDSSHAQGHLQQTHTEGAARVLTKTHDDESTSSRQSSTDPGTPGWSPGATKNNRSAMLNSTWETVSNMSERIKRGLCVDEKKNVGHAYLLEDNYETGRFKIGSSQTTRIQQRVTNQIRDCNLQGWNAKAFPQFPLRGYIQLERIAHKELHFMNERFKCEACKTDHTEYFRGEKEIARETLEFWAQWLERCEPYDSNGELLPFWVERLDMLKNKSHYDRYFQCLDPSCSRDSGLDACRGCLRAGWKAWTEPENSELEEPELEEAERKASEKTLPMPLPLFNIISVLAVISFVIECIPLLGNIVHPNVIRKIQSLLVLCLWVYQEMARPTPEVSIVKPNQKPPEGFAKTPKKQSTVTGTIRTAPAKLNASRHVEQPGNTPIRMPFQHEGQIPDTEPIKNSYDREPRWSATDESPSKAALARKQKNRLNRRSIEQALERTFNLPSMQKL</sequence>